<gene>
    <name evidence="1" type="ORF">dsmv_3536</name>
</gene>
<organism evidence="1 2">
    <name type="scientific">Desulfococcus multivorans DSM 2059</name>
    <dbReference type="NCBI Taxonomy" id="1121405"/>
    <lineage>
        <taxon>Bacteria</taxon>
        <taxon>Pseudomonadati</taxon>
        <taxon>Thermodesulfobacteriota</taxon>
        <taxon>Desulfobacteria</taxon>
        <taxon>Desulfobacterales</taxon>
        <taxon>Desulfococcaceae</taxon>
        <taxon>Desulfococcus</taxon>
    </lineage>
</organism>
<dbReference type="STRING" id="897.B2D07_14665"/>
<sequence length="199" mass="22552">MDTFKVFPDNIITDSGPVSREFLNLDIGTFTAACRFVHELPYGYNSDRDDLMILFKERFGSCTTKHAVIATLAEELGLPIHKAVGIYAMNEEIVAGADAILKKYGLPYLPMLHCFLAYGDHRVDLTEGNRNGKKRSIEEFLHTEKVIPNISKKEEYLLYRNALTNTVLRRKELDGINVKQILHAREEGLALLKANIRQA</sequence>
<dbReference type="OrthoDB" id="5649947at2"/>
<accession>S7T7T0</accession>
<evidence type="ECO:0008006" key="3">
    <source>
        <dbReference type="Google" id="ProtNLM"/>
    </source>
</evidence>
<protein>
    <recommendedName>
        <fullName evidence="3">Transglutaminase-like domain-containing protein</fullName>
    </recommendedName>
</protein>
<dbReference type="EMBL" id="ATHJ01000129">
    <property type="protein sequence ID" value="EPR33187.1"/>
    <property type="molecule type" value="Genomic_DNA"/>
</dbReference>
<evidence type="ECO:0000313" key="2">
    <source>
        <dbReference type="Proteomes" id="UP000014977"/>
    </source>
</evidence>
<dbReference type="RefSeq" id="WP_020878692.1">
    <property type="nucleotide sequence ID" value="NZ_ATHJ01000129.1"/>
</dbReference>
<keyword evidence="2" id="KW-1185">Reference proteome</keyword>
<dbReference type="AlphaFoldDB" id="S7T7T0"/>
<evidence type="ECO:0000313" key="1">
    <source>
        <dbReference type="EMBL" id="EPR33187.1"/>
    </source>
</evidence>
<name>S7T7T0_DESML</name>
<reference evidence="1 2" key="1">
    <citation type="journal article" date="2013" name="Genome Announc.">
        <title>Draft genome sequences for three mercury-methylating, sulfate-reducing bacteria.</title>
        <authorList>
            <person name="Brown S.D."/>
            <person name="Hurt R.A.Jr."/>
            <person name="Gilmour C.C."/>
            <person name="Elias D.A."/>
        </authorList>
    </citation>
    <scope>NUCLEOTIDE SEQUENCE [LARGE SCALE GENOMIC DNA]</scope>
    <source>
        <strain evidence="1 2">DSM 2059</strain>
    </source>
</reference>
<dbReference type="eggNOG" id="ENOG50314C3">
    <property type="taxonomic scope" value="Bacteria"/>
</dbReference>
<proteinExistence type="predicted"/>
<comment type="caution">
    <text evidence="1">The sequence shown here is derived from an EMBL/GenBank/DDBJ whole genome shotgun (WGS) entry which is preliminary data.</text>
</comment>
<dbReference type="Proteomes" id="UP000014977">
    <property type="component" value="Unassembled WGS sequence"/>
</dbReference>